<dbReference type="SMART" id="SM00883">
    <property type="entry name" value="Cpn10"/>
    <property type="match status" value="1"/>
</dbReference>
<comment type="similarity">
    <text evidence="1">Belongs to the GroES chaperonin family.</text>
</comment>
<evidence type="ECO:0000313" key="7">
    <source>
        <dbReference type="EMBL" id="CAB4957095.1"/>
    </source>
</evidence>
<dbReference type="EMBL" id="CAFAAV010000014">
    <property type="protein sequence ID" value="CAB4804391.1"/>
    <property type="molecule type" value="Genomic_DNA"/>
</dbReference>
<dbReference type="Gene3D" id="2.30.33.40">
    <property type="entry name" value="GroES chaperonin"/>
    <property type="match status" value="1"/>
</dbReference>
<dbReference type="PRINTS" id="PR00297">
    <property type="entry name" value="CHAPERONIN10"/>
</dbReference>
<organism evidence="4">
    <name type="scientific">freshwater metagenome</name>
    <dbReference type="NCBI Taxonomy" id="449393"/>
    <lineage>
        <taxon>unclassified sequences</taxon>
        <taxon>metagenomes</taxon>
        <taxon>ecological metagenomes</taxon>
    </lineage>
</organism>
<dbReference type="CDD" id="cd00320">
    <property type="entry name" value="cpn10"/>
    <property type="match status" value="1"/>
</dbReference>
<evidence type="ECO:0000313" key="6">
    <source>
        <dbReference type="EMBL" id="CAB4852387.1"/>
    </source>
</evidence>
<evidence type="ECO:0000256" key="1">
    <source>
        <dbReference type="ARBA" id="ARBA00006975"/>
    </source>
</evidence>
<dbReference type="PANTHER" id="PTHR10772:SF58">
    <property type="entry name" value="CO-CHAPERONIN GROES"/>
    <property type="match status" value="1"/>
</dbReference>
<dbReference type="EMBL" id="CAESGF010000018">
    <property type="protein sequence ID" value="CAB4364792.1"/>
    <property type="molecule type" value="Genomic_DNA"/>
</dbReference>
<keyword evidence="2" id="KW-0143">Chaperone</keyword>
<dbReference type="Pfam" id="PF00166">
    <property type="entry name" value="Cpn10"/>
    <property type="match status" value="1"/>
</dbReference>
<dbReference type="InterPro" id="IPR037124">
    <property type="entry name" value="Chaperonin_GroES_sf"/>
</dbReference>
<evidence type="ECO:0000256" key="2">
    <source>
        <dbReference type="ARBA" id="ARBA00023186"/>
    </source>
</evidence>
<dbReference type="InterPro" id="IPR011032">
    <property type="entry name" value="GroES-like_sf"/>
</dbReference>
<dbReference type="GO" id="GO:0051082">
    <property type="term" value="F:unfolded protein binding"/>
    <property type="evidence" value="ECO:0007669"/>
    <property type="project" value="TreeGrafter"/>
</dbReference>
<dbReference type="GO" id="GO:0005524">
    <property type="term" value="F:ATP binding"/>
    <property type="evidence" value="ECO:0007669"/>
    <property type="project" value="InterPro"/>
</dbReference>
<dbReference type="PANTHER" id="PTHR10772">
    <property type="entry name" value="10 KDA HEAT SHOCK PROTEIN"/>
    <property type="match status" value="1"/>
</dbReference>
<reference evidence="4" key="1">
    <citation type="submission" date="2020-05" db="EMBL/GenBank/DDBJ databases">
        <authorList>
            <person name="Chiriac C."/>
            <person name="Salcher M."/>
            <person name="Ghai R."/>
            <person name="Kavagutti S V."/>
        </authorList>
    </citation>
    <scope>NUCLEOTIDE SEQUENCE</scope>
</reference>
<evidence type="ECO:0000313" key="8">
    <source>
        <dbReference type="EMBL" id="CAB5011443.1"/>
    </source>
</evidence>
<dbReference type="EMBL" id="CAFBIY010000126">
    <property type="protein sequence ID" value="CAB4852387.1"/>
    <property type="molecule type" value="Genomic_DNA"/>
</dbReference>
<proteinExistence type="inferred from homology"/>
<sequence>MVPFPTRWGHDTTDGTLPVVALDDQKLPIKMLNDRVLVRIPEKDGERRTTGGILIPATAQISKRLVWAEVMALGQNVRTAEVGDQVLFSPEDRYEVEVGGTDYIMLRERDIHAVAASRIESSTGLYL</sequence>
<accession>A0A6J6TND5</accession>
<evidence type="ECO:0000313" key="4">
    <source>
        <dbReference type="EMBL" id="CAB4748931.1"/>
    </source>
</evidence>
<dbReference type="EMBL" id="CAEZYF010000038">
    <property type="protein sequence ID" value="CAB4748931.1"/>
    <property type="molecule type" value="Genomic_DNA"/>
</dbReference>
<dbReference type="GO" id="GO:0051087">
    <property type="term" value="F:protein-folding chaperone binding"/>
    <property type="evidence" value="ECO:0007669"/>
    <property type="project" value="TreeGrafter"/>
</dbReference>
<evidence type="ECO:0000313" key="3">
    <source>
        <dbReference type="EMBL" id="CAB4364792.1"/>
    </source>
</evidence>
<dbReference type="AlphaFoldDB" id="A0A6J6TND5"/>
<dbReference type="EMBL" id="CAFBMT010000034">
    <property type="protein sequence ID" value="CAB4957095.1"/>
    <property type="molecule type" value="Genomic_DNA"/>
</dbReference>
<dbReference type="EMBL" id="CAFBOL010000111">
    <property type="protein sequence ID" value="CAB5011443.1"/>
    <property type="molecule type" value="Genomic_DNA"/>
</dbReference>
<protein>
    <submittedName>
        <fullName evidence="4">Unannotated protein</fullName>
    </submittedName>
</protein>
<dbReference type="GO" id="GO:0046872">
    <property type="term" value="F:metal ion binding"/>
    <property type="evidence" value="ECO:0007669"/>
    <property type="project" value="TreeGrafter"/>
</dbReference>
<dbReference type="GO" id="GO:0044183">
    <property type="term" value="F:protein folding chaperone"/>
    <property type="evidence" value="ECO:0007669"/>
    <property type="project" value="InterPro"/>
</dbReference>
<name>A0A6J6TND5_9ZZZZ</name>
<gene>
    <name evidence="4" type="ORF">UFOPK2656_03418</name>
    <name evidence="5" type="ORF">UFOPK3099_00319</name>
    <name evidence="6" type="ORF">UFOPK3267_02054</name>
    <name evidence="7" type="ORF">UFOPK3651_03260</name>
    <name evidence="8" type="ORF">UFOPK3931_02840</name>
    <name evidence="3" type="ORF">UFOPK4189_02552</name>
</gene>
<dbReference type="SUPFAM" id="SSF50129">
    <property type="entry name" value="GroES-like"/>
    <property type="match status" value="1"/>
</dbReference>
<dbReference type="InterPro" id="IPR020818">
    <property type="entry name" value="Chaperonin_GroES"/>
</dbReference>
<evidence type="ECO:0000313" key="5">
    <source>
        <dbReference type="EMBL" id="CAB4804391.1"/>
    </source>
</evidence>